<reference evidence="4 5" key="1">
    <citation type="submission" date="2019-10" db="EMBL/GenBank/DDBJ databases">
        <authorList>
            <person name="Dong K."/>
        </authorList>
    </citation>
    <scope>NUCLEOTIDE SEQUENCE [LARGE SCALE GENOMIC DNA]</scope>
    <source>
        <strain evidence="4 5">DSM 28960</strain>
    </source>
</reference>
<evidence type="ECO:0000313" key="5">
    <source>
        <dbReference type="Proteomes" id="UP000439550"/>
    </source>
</evidence>
<comment type="similarity">
    <text evidence="1">Belongs to the asp23 family.</text>
</comment>
<organism evidence="4 5">
    <name type="scientific">Lactococcus hircilactis</name>
    <dbReference type="NCBI Taxonomy" id="1494462"/>
    <lineage>
        <taxon>Bacteria</taxon>
        <taxon>Bacillati</taxon>
        <taxon>Bacillota</taxon>
        <taxon>Bacilli</taxon>
        <taxon>Lactobacillales</taxon>
        <taxon>Streptococcaceae</taxon>
        <taxon>Lactococcus</taxon>
    </lineage>
</organism>
<dbReference type="PANTHER" id="PTHR34297:SF3">
    <property type="entry name" value="ALKALINE SHOCK PROTEIN 23"/>
    <property type="match status" value="1"/>
</dbReference>
<evidence type="ECO:0000256" key="3">
    <source>
        <dbReference type="SAM" id="MobiDB-lite"/>
    </source>
</evidence>
<evidence type="ECO:0000313" key="4">
    <source>
        <dbReference type="EMBL" id="MQW40690.1"/>
    </source>
</evidence>
<sequence>MVENVNTKTQKNEIKGKLVYEDKVIQKIIGMALDSVDGLLAVDGGFFSNLTDKLINTDNVTTGVSVEVGQKQVAVDLKIIAEYEKNIPKIYEEIKKIISDEVAHMTDLDVIEVNVDVIDVKTKAQQEADEVSVQDRITQATQSSEASLNTTKSEEKDKTQRVK</sequence>
<dbReference type="OrthoDB" id="9808942at2"/>
<comment type="caution">
    <text evidence="4">The sequence shown here is derived from an EMBL/GenBank/DDBJ whole genome shotgun (WGS) entry which is preliminary data.</text>
</comment>
<dbReference type="Pfam" id="PF03780">
    <property type="entry name" value="Asp23"/>
    <property type="match status" value="1"/>
</dbReference>
<name>A0A7X2D315_9LACT</name>
<feature type="region of interest" description="Disordered" evidence="3">
    <location>
        <begin position="129"/>
        <end position="163"/>
    </location>
</feature>
<gene>
    <name evidence="4" type="ORF">GHI93_12280</name>
</gene>
<dbReference type="AlphaFoldDB" id="A0A7X2D315"/>
<feature type="compositionally biased region" description="Basic and acidic residues" evidence="3">
    <location>
        <begin position="152"/>
        <end position="163"/>
    </location>
</feature>
<dbReference type="PANTHER" id="PTHR34297">
    <property type="entry name" value="HYPOTHETICAL CYTOSOLIC PROTEIN-RELATED"/>
    <property type="match status" value="1"/>
</dbReference>
<evidence type="ECO:0000256" key="1">
    <source>
        <dbReference type="ARBA" id="ARBA00005721"/>
    </source>
</evidence>
<dbReference type="InterPro" id="IPR005531">
    <property type="entry name" value="Asp23"/>
</dbReference>
<keyword evidence="5" id="KW-1185">Reference proteome</keyword>
<protein>
    <recommendedName>
        <fullName evidence="2">Stress response regulator gls24 homolog</fullName>
    </recommendedName>
</protein>
<dbReference type="EMBL" id="WITJ01000028">
    <property type="protein sequence ID" value="MQW40690.1"/>
    <property type="molecule type" value="Genomic_DNA"/>
</dbReference>
<dbReference type="RefSeq" id="WP_153497304.1">
    <property type="nucleotide sequence ID" value="NZ_CAXYUY010000031.1"/>
</dbReference>
<feature type="compositionally biased region" description="Polar residues" evidence="3">
    <location>
        <begin position="135"/>
        <end position="151"/>
    </location>
</feature>
<evidence type="ECO:0000256" key="2">
    <source>
        <dbReference type="ARBA" id="ARBA00039575"/>
    </source>
</evidence>
<dbReference type="Proteomes" id="UP000439550">
    <property type="component" value="Unassembled WGS sequence"/>
</dbReference>
<proteinExistence type="inferred from homology"/>
<accession>A0A7X2D315</accession>